<dbReference type="Proteomes" id="UP000437709">
    <property type="component" value="Unassembled WGS sequence"/>
</dbReference>
<keyword evidence="6" id="KW-1185">Reference proteome</keyword>
<organism evidence="5 6">
    <name type="scientific">Georgenia subflava</name>
    <dbReference type="NCBI Taxonomy" id="1622177"/>
    <lineage>
        <taxon>Bacteria</taxon>
        <taxon>Bacillati</taxon>
        <taxon>Actinomycetota</taxon>
        <taxon>Actinomycetes</taxon>
        <taxon>Micrococcales</taxon>
        <taxon>Bogoriellaceae</taxon>
        <taxon>Georgenia</taxon>
    </lineage>
</organism>
<dbReference type="InterPro" id="IPR011990">
    <property type="entry name" value="TPR-like_helical_dom_sf"/>
</dbReference>
<dbReference type="InterPro" id="IPR036388">
    <property type="entry name" value="WH-like_DNA-bd_sf"/>
</dbReference>
<dbReference type="PROSITE" id="PS50043">
    <property type="entry name" value="HTH_LUXR_2"/>
    <property type="match status" value="1"/>
</dbReference>
<dbReference type="AlphaFoldDB" id="A0A6N7EG27"/>
<dbReference type="SUPFAM" id="SSF46894">
    <property type="entry name" value="C-terminal effector domain of the bipartite response regulators"/>
    <property type="match status" value="1"/>
</dbReference>
<dbReference type="PANTHER" id="PTHR44688">
    <property type="entry name" value="DNA-BINDING TRANSCRIPTIONAL ACTIVATOR DEVR_DOSR"/>
    <property type="match status" value="1"/>
</dbReference>
<name>A0A6N7EG27_9MICO</name>
<dbReference type="SMART" id="SM00421">
    <property type="entry name" value="HTH_LUXR"/>
    <property type="match status" value="1"/>
</dbReference>
<keyword evidence="3" id="KW-0804">Transcription</keyword>
<evidence type="ECO:0000256" key="3">
    <source>
        <dbReference type="ARBA" id="ARBA00023163"/>
    </source>
</evidence>
<evidence type="ECO:0000259" key="4">
    <source>
        <dbReference type="PROSITE" id="PS50043"/>
    </source>
</evidence>
<dbReference type="CDD" id="cd06170">
    <property type="entry name" value="LuxR_C_like"/>
    <property type="match status" value="1"/>
</dbReference>
<keyword evidence="2" id="KW-0238">DNA-binding</keyword>
<evidence type="ECO:0000313" key="6">
    <source>
        <dbReference type="Proteomes" id="UP000437709"/>
    </source>
</evidence>
<proteinExistence type="predicted"/>
<dbReference type="PRINTS" id="PR00038">
    <property type="entry name" value="HTHLUXR"/>
</dbReference>
<dbReference type="GO" id="GO:0003677">
    <property type="term" value="F:DNA binding"/>
    <property type="evidence" value="ECO:0007669"/>
    <property type="project" value="UniProtKB-KW"/>
</dbReference>
<dbReference type="RefSeq" id="WP_152195980.1">
    <property type="nucleotide sequence ID" value="NZ_VUKD01000004.1"/>
</dbReference>
<dbReference type="PANTHER" id="PTHR44688:SF16">
    <property type="entry name" value="DNA-BINDING TRANSCRIPTIONAL ACTIVATOR DEVR_DOSR"/>
    <property type="match status" value="1"/>
</dbReference>
<feature type="domain" description="HTH luxR-type" evidence="4">
    <location>
        <begin position="478"/>
        <end position="543"/>
    </location>
</feature>
<dbReference type="InterPro" id="IPR000792">
    <property type="entry name" value="Tscrpt_reg_LuxR_C"/>
</dbReference>
<accession>A0A6N7EG27</accession>
<reference evidence="5 6" key="1">
    <citation type="submission" date="2019-10" db="EMBL/GenBank/DDBJ databases">
        <title>Georgenia wutianyii sp. nov. and Georgenia yuyongxinii sp. nov. isolated from plateau pika (Ochotona curzoniae) in the Qinghai-Tibet plateau of China.</title>
        <authorList>
            <person name="Tian Z."/>
        </authorList>
    </citation>
    <scope>NUCLEOTIDE SEQUENCE [LARGE SCALE GENOMIC DNA]</scope>
    <source>
        <strain evidence="5 6">JCM 19765</strain>
    </source>
</reference>
<sequence>MAPSPSIEDAAALADHGRWAAARDAYAALVTRDGTADAHRGLSRACWWLGETARARDHAEQAFAGYKEAERFGDAAMTGVHLGIWYLTNFDNAAAAQGWLARARHLATMSDDDAVLGWVTLMSGYVATDRSEGLRLLEEAAATARTLSDPDLATMALADLGLWHVTSGAVERGMAMLDEAMAATLAQPRRMLEVVVWSSCDMLAACSMVDDLQRATEWCRAADRFMETYGCPFLQARCRTHYGQVLVASGHWRKAEHELGQALAMSTDTGRGPRTEALCALATLRQRQGNPKAALELLDAADPTAAGTLVRAACLLDLGWPAEAREVLRGEIALRTPEQPDHPELVAAVVEAEVASGRLEEAARLVGLLGVAGAAPAYPRAAGLRARAAGLVAAAQGDLASARQQLGLALEAFTRLELPFEAALTELDLARLFQHGDPEAAAGRARSAHARLQQLGARHLTGEAAALLRSLGVTPPPGPRTTETLSARERDVLILLAEGLTNPDIARRLFLSPRTVGHHVSSILRKLGLRSRAEAAAYAARAGIG</sequence>
<dbReference type="SUPFAM" id="SSF48452">
    <property type="entry name" value="TPR-like"/>
    <property type="match status" value="1"/>
</dbReference>
<dbReference type="PROSITE" id="PS00622">
    <property type="entry name" value="HTH_LUXR_1"/>
    <property type="match status" value="1"/>
</dbReference>
<comment type="caution">
    <text evidence="5">The sequence shown here is derived from an EMBL/GenBank/DDBJ whole genome shotgun (WGS) entry which is preliminary data.</text>
</comment>
<gene>
    <name evidence="5" type="ORF">GB881_00940</name>
</gene>
<keyword evidence="1" id="KW-0805">Transcription regulation</keyword>
<evidence type="ECO:0000313" key="5">
    <source>
        <dbReference type="EMBL" id="MPV35627.1"/>
    </source>
</evidence>
<dbReference type="Gene3D" id="1.25.40.10">
    <property type="entry name" value="Tetratricopeptide repeat domain"/>
    <property type="match status" value="1"/>
</dbReference>
<dbReference type="Gene3D" id="1.10.10.10">
    <property type="entry name" value="Winged helix-like DNA-binding domain superfamily/Winged helix DNA-binding domain"/>
    <property type="match status" value="1"/>
</dbReference>
<protein>
    <submittedName>
        <fullName evidence="5">Helix-turn-helix transcriptional regulator</fullName>
    </submittedName>
</protein>
<dbReference type="Pfam" id="PF00196">
    <property type="entry name" value="GerE"/>
    <property type="match status" value="1"/>
</dbReference>
<dbReference type="InterPro" id="IPR016032">
    <property type="entry name" value="Sig_transdc_resp-reg_C-effctor"/>
</dbReference>
<evidence type="ECO:0000256" key="1">
    <source>
        <dbReference type="ARBA" id="ARBA00023015"/>
    </source>
</evidence>
<dbReference type="GO" id="GO:0006355">
    <property type="term" value="P:regulation of DNA-templated transcription"/>
    <property type="evidence" value="ECO:0007669"/>
    <property type="project" value="InterPro"/>
</dbReference>
<dbReference type="EMBL" id="WHPC01000002">
    <property type="protein sequence ID" value="MPV35627.1"/>
    <property type="molecule type" value="Genomic_DNA"/>
</dbReference>
<evidence type="ECO:0000256" key="2">
    <source>
        <dbReference type="ARBA" id="ARBA00023125"/>
    </source>
</evidence>